<dbReference type="InterPro" id="IPR007712">
    <property type="entry name" value="RelE/ParE_toxin"/>
</dbReference>
<accession>A0A840SET4</accession>
<protein>
    <submittedName>
        <fullName evidence="2">Plasmid stabilization system protein ParE</fullName>
    </submittedName>
    <submittedName>
        <fullName evidence="3">Type II toxin-antitoxin system RelE/ParE family toxin</fullName>
    </submittedName>
</protein>
<dbReference type="Proteomes" id="UP000578697">
    <property type="component" value="Unassembled WGS sequence"/>
</dbReference>
<dbReference type="InterPro" id="IPR035093">
    <property type="entry name" value="RelE/ParE_toxin_dom_sf"/>
</dbReference>
<sequence length="103" mass="12311">MKDYTLRYLPIAKQDLADAINFILNEYKNPIAAENTLDKIEQAIMQRLEDGPESFAIWQSAKKREYPYRRINVGNYTVWYVVIDNVMEIRRIQPARRNEELFL</sequence>
<proteinExistence type="predicted"/>
<evidence type="ECO:0000313" key="4">
    <source>
        <dbReference type="Proteomes" id="UP000578697"/>
    </source>
</evidence>
<keyword evidence="1" id="KW-1277">Toxin-antitoxin system</keyword>
<organism evidence="2 4">
    <name type="scientific">Treponema rectale</name>
    <dbReference type="NCBI Taxonomy" id="744512"/>
    <lineage>
        <taxon>Bacteria</taxon>
        <taxon>Pseudomonadati</taxon>
        <taxon>Spirochaetota</taxon>
        <taxon>Spirochaetia</taxon>
        <taxon>Spirochaetales</taxon>
        <taxon>Treponemataceae</taxon>
        <taxon>Treponema</taxon>
    </lineage>
</organism>
<dbReference type="Gene3D" id="3.30.2310.20">
    <property type="entry name" value="RelE-like"/>
    <property type="match status" value="1"/>
</dbReference>
<name>A0A840SET4_9SPIR</name>
<dbReference type="AlphaFoldDB" id="A0A840SET4"/>
<evidence type="ECO:0000313" key="5">
    <source>
        <dbReference type="Proteomes" id="UP000593591"/>
    </source>
</evidence>
<gene>
    <name evidence="3" type="ORF">DYE49_07565</name>
    <name evidence="2" type="ORF">HNP77_000306</name>
</gene>
<keyword evidence="4" id="KW-1185">Reference proteome</keyword>
<dbReference type="EMBL" id="JACHFR010000001">
    <property type="protein sequence ID" value="MBB5217962.1"/>
    <property type="molecule type" value="Genomic_DNA"/>
</dbReference>
<reference evidence="3 5" key="1">
    <citation type="submission" date="2018-08" db="EMBL/GenBank/DDBJ databases">
        <title>The first complete genome of Treponema rectale (CHPAT), a commensal spirochete of the bovine rectum.</title>
        <authorList>
            <person name="Staton G.J."/>
            <person name="Clegg S.R."/>
            <person name="Carter S.D."/>
            <person name="Radford A.D."/>
            <person name="Darby A."/>
            <person name="Hall N."/>
            <person name="Birtles R.J."/>
            <person name="Evans N.J."/>
        </authorList>
    </citation>
    <scope>NUCLEOTIDE SEQUENCE [LARGE SCALE GENOMIC DNA]</scope>
    <source>
        <strain evidence="3 5">CHPA</strain>
    </source>
</reference>
<dbReference type="Pfam" id="PF05016">
    <property type="entry name" value="ParE_toxin"/>
    <property type="match status" value="1"/>
</dbReference>
<dbReference type="RefSeq" id="WP_184651399.1">
    <property type="nucleotide sequence ID" value="NZ_JACHFR010000001.1"/>
</dbReference>
<evidence type="ECO:0000313" key="2">
    <source>
        <dbReference type="EMBL" id="MBB5217962.1"/>
    </source>
</evidence>
<dbReference type="EMBL" id="CP031517">
    <property type="protein sequence ID" value="QOS40321.1"/>
    <property type="molecule type" value="Genomic_DNA"/>
</dbReference>
<evidence type="ECO:0000256" key="1">
    <source>
        <dbReference type="ARBA" id="ARBA00022649"/>
    </source>
</evidence>
<reference evidence="2 4" key="2">
    <citation type="submission" date="2020-08" db="EMBL/GenBank/DDBJ databases">
        <title>Genomic Encyclopedia of Type Strains, Phase IV (KMG-IV): sequencing the most valuable type-strain genomes for metagenomic binning, comparative biology and taxonomic classification.</title>
        <authorList>
            <person name="Goeker M."/>
        </authorList>
    </citation>
    <scope>NUCLEOTIDE SEQUENCE [LARGE SCALE GENOMIC DNA]</scope>
    <source>
        <strain evidence="2 4">DSM 103679</strain>
    </source>
</reference>
<dbReference type="KEGG" id="trc:DYE49_07565"/>
<evidence type="ECO:0000313" key="3">
    <source>
        <dbReference type="EMBL" id="QOS40321.1"/>
    </source>
</evidence>
<dbReference type="Proteomes" id="UP000593591">
    <property type="component" value="Chromosome"/>
</dbReference>